<keyword evidence="3" id="KW-0418">Kinase</keyword>
<reference evidence="3 4" key="1">
    <citation type="submission" date="2018-03" db="EMBL/GenBank/DDBJ databases">
        <title>Genomic Encyclopedia of Archaeal and Bacterial Type Strains, Phase II (KMG-II): from individual species to whole genera.</title>
        <authorList>
            <person name="Goeker M."/>
        </authorList>
    </citation>
    <scope>NUCLEOTIDE SEQUENCE [LARGE SCALE GENOMIC DNA]</scope>
    <source>
        <strain evidence="3 4">DSM 44720</strain>
    </source>
</reference>
<accession>A0A2T0SVU9</accession>
<evidence type="ECO:0000313" key="3">
    <source>
        <dbReference type="EMBL" id="PRY37520.1"/>
    </source>
</evidence>
<evidence type="ECO:0000259" key="2">
    <source>
        <dbReference type="Pfam" id="PF01636"/>
    </source>
</evidence>
<dbReference type="AlphaFoldDB" id="A0A2T0SVU9"/>
<comment type="caution">
    <text evidence="3">The sequence shown here is derived from an EMBL/GenBank/DDBJ whole genome shotgun (WGS) entry which is preliminary data.</text>
</comment>
<dbReference type="Gene3D" id="3.90.1200.10">
    <property type="match status" value="1"/>
</dbReference>
<dbReference type="OrthoDB" id="30633at2"/>
<dbReference type="Gene3D" id="3.30.200.20">
    <property type="entry name" value="Phosphorylase Kinase, domain 1"/>
    <property type="match status" value="1"/>
</dbReference>
<sequence>MPVREKPVSKDFLNLDDRVLGIVVDRYGLPDADCFLPILLDGDRCTLLDVRSDTSKKAVLEAGDKRYFLKQVPWYCDEPRQIAASTGIQEGLRKAGVPVARLVPTRDGDLWTSFSDESFVLFEHVDGLRYRADPDQDRSAARVLARLHAAGVSAEQALGEDVFTLAADHIALLDKVLPDTADTTAVFEELLASVRRRALDAGFGALPTTAVHGDFNPWNLLFTADRRVAAVVDFDNCDVQSRLHDVAEALLTFCVLGYAEDSTTFAAVQPVEVDRAAVRRFLDAYEEVLPLTPVERECLPFALGAVWIELTCLGLLRHDFDTSPAYLDTCVRTFSVLTEDLRIGVGR</sequence>
<evidence type="ECO:0000256" key="1">
    <source>
        <dbReference type="ARBA" id="ARBA00038240"/>
    </source>
</evidence>
<dbReference type="EMBL" id="PVTF01000010">
    <property type="protein sequence ID" value="PRY37520.1"/>
    <property type="molecule type" value="Genomic_DNA"/>
</dbReference>
<keyword evidence="3" id="KW-0808">Transferase</keyword>
<dbReference type="InterPro" id="IPR011009">
    <property type="entry name" value="Kinase-like_dom_sf"/>
</dbReference>
<dbReference type="SUPFAM" id="SSF56112">
    <property type="entry name" value="Protein kinase-like (PK-like)"/>
    <property type="match status" value="1"/>
</dbReference>
<dbReference type="RefSeq" id="WP_106191891.1">
    <property type="nucleotide sequence ID" value="NZ_PVTF01000010.1"/>
</dbReference>
<feature type="domain" description="Aminoglycoside phosphotransferase" evidence="2">
    <location>
        <begin position="58"/>
        <end position="254"/>
    </location>
</feature>
<dbReference type="PANTHER" id="PTHR21064">
    <property type="entry name" value="AMINOGLYCOSIDE PHOSPHOTRANSFERASE DOMAIN-CONTAINING PROTEIN-RELATED"/>
    <property type="match status" value="1"/>
</dbReference>
<proteinExistence type="inferred from homology"/>
<organism evidence="3 4">
    <name type="scientific">Umezawaea tangerina</name>
    <dbReference type="NCBI Taxonomy" id="84725"/>
    <lineage>
        <taxon>Bacteria</taxon>
        <taxon>Bacillati</taxon>
        <taxon>Actinomycetota</taxon>
        <taxon>Actinomycetes</taxon>
        <taxon>Pseudonocardiales</taxon>
        <taxon>Pseudonocardiaceae</taxon>
        <taxon>Umezawaea</taxon>
    </lineage>
</organism>
<gene>
    <name evidence="3" type="ORF">CLV43_110332</name>
</gene>
<dbReference type="Pfam" id="PF01636">
    <property type="entry name" value="APH"/>
    <property type="match status" value="1"/>
</dbReference>
<name>A0A2T0SVU9_9PSEU</name>
<dbReference type="GO" id="GO:0019202">
    <property type="term" value="F:amino acid kinase activity"/>
    <property type="evidence" value="ECO:0007669"/>
    <property type="project" value="TreeGrafter"/>
</dbReference>
<dbReference type="InterPro" id="IPR050249">
    <property type="entry name" value="Pseudomonas-type_ThrB"/>
</dbReference>
<dbReference type="Proteomes" id="UP000239494">
    <property type="component" value="Unassembled WGS sequence"/>
</dbReference>
<comment type="similarity">
    <text evidence="1">Belongs to the pseudomonas-type ThrB family.</text>
</comment>
<protein>
    <submittedName>
        <fullName evidence="3">Ser/Thr protein kinase RdoA (MazF antagonist)</fullName>
    </submittedName>
</protein>
<keyword evidence="4" id="KW-1185">Reference proteome</keyword>
<dbReference type="PANTHER" id="PTHR21064:SF6">
    <property type="entry name" value="AMINOGLYCOSIDE PHOSPHOTRANSFERASE DOMAIN-CONTAINING PROTEIN"/>
    <property type="match status" value="1"/>
</dbReference>
<dbReference type="InterPro" id="IPR002575">
    <property type="entry name" value="Aminoglycoside_PTrfase"/>
</dbReference>
<evidence type="ECO:0000313" key="4">
    <source>
        <dbReference type="Proteomes" id="UP000239494"/>
    </source>
</evidence>